<reference evidence="2" key="1">
    <citation type="journal article" date="2023" name="G3 (Bethesda)">
        <title>A reference genome for the long-term kleptoplast-retaining sea slug Elysia crispata morphotype clarki.</title>
        <authorList>
            <person name="Eastman K.E."/>
            <person name="Pendleton A.L."/>
            <person name="Shaikh M.A."/>
            <person name="Suttiyut T."/>
            <person name="Ogas R."/>
            <person name="Tomko P."/>
            <person name="Gavelis G."/>
            <person name="Widhalm J.R."/>
            <person name="Wisecaver J.H."/>
        </authorList>
    </citation>
    <scope>NUCLEOTIDE SEQUENCE</scope>
    <source>
        <strain evidence="2">ECLA1</strain>
    </source>
</reference>
<feature type="region of interest" description="Disordered" evidence="1">
    <location>
        <begin position="31"/>
        <end position="59"/>
    </location>
</feature>
<dbReference type="Proteomes" id="UP001283361">
    <property type="component" value="Unassembled WGS sequence"/>
</dbReference>
<dbReference type="AlphaFoldDB" id="A0AAE1AUI2"/>
<protein>
    <submittedName>
        <fullName evidence="2">Uncharacterized protein</fullName>
    </submittedName>
</protein>
<proteinExistence type="predicted"/>
<name>A0AAE1AUI2_9GAST</name>
<keyword evidence="3" id="KW-1185">Reference proteome</keyword>
<evidence type="ECO:0000256" key="1">
    <source>
        <dbReference type="SAM" id="MobiDB-lite"/>
    </source>
</evidence>
<gene>
    <name evidence="2" type="ORF">RRG08_060959</name>
</gene>
<dbReference type="EMBL" id="JAWDGP010001129">
    <property type="protein sequence ID" value="KAK3794289.1"/>
    <property type="molecule type" value="Genomic_DNA"/>
</dbReference>
<accession>A0AAE1AUI2</accession>
<feature type="compositionally biased region" description="Polar residues" evidence="1">
    <location>
        <begin position="31"/>
        <end position="41"/>
    </location>
</feature>
<evidence type="ECO:0000313" key="2">
    <source>
        <dbReference type="EMBL" id="KAK3794289.1"/>
    </source>
</evidence>
<sequence length="118" mass="13042">MIVLSTRSSYQHPSCPAPSYCPRGELQTKQVRFRTSSSQQGRPRRLVPGSWSIPEPDGHPSDVTLTVPYFLPPPLPSCWKSAEPFCVCSSDHNLLLHLHLTPPVSLRGRSFPPSPDPG</sequence>
<organism evidence="2 3">
    <name type="scientific">Elysia crispata</name>
    <name type="common">lettuce slug</name>
    <dbReference type="NCBI Taxonomy" id="231223"/>
    <lineage>
        <taxon>Eukaryota</taxon>
        <taxon>Metazoa</taxon>
        <taxon>Spiralia</taxon>
        <taxon>Lophotrochozoa</taxon>
        <taxon>Mollusca</taxon>
        <taxon>Gastropoda</taxon>
        <taxon>Heterobranchia</taxon>
        <taxon>Euthyneura</taxon>
        <taxon>Panpulmonata</taxon>
        <taxon>Sacoglossa</taxon>
        <taxon>Placobranchoidea</taxon>
        <taxon>Plakobranchidae</taxon>
        <taxon>Elysia</taxon>
    </lineage>
</organism>
<comment type="caution">
    <text evidence="2">The sequence shown here is derived from an EMBL/GenBank/DDBJ whole genome shotgun (WGS) entry which is preliminary data.</text>
</comment>
<evidence type="ECO:0000313" key="3">
    <source>
        <dbReference type="Proteomes" id="UP001283361"/>
    </source>
</evidence>